<evidence type="ECO:0000259" key="3">
    <source>
        <dbReference type="Pfam" id="PF03968"/>
    </source>
</evidence>
<feature type="domain" description="Organic solvent tolerance-like N-terminal" evidence="3">
    <location>
        <begin position="41"/>
        <end position="154"/>
    </location>
</feature>
<dbReference type="PANTHER" id="PTHR36504:SF1">
    <property type="entry name" value="LIPOPOLYSACCHARIDE EXPORT SYSTEM PROTEIN LPTA"/>
    <property type="match status" value="1"/>
</dbReference>
<dbReference type="RefSeq" id="WP_209945853.1">
    <property type="nucleotide sequence ID" value="NZ_JAGGJU010000007.1"/>
</dbReference>
<sequence>MNKTGIFSALLMTGLLALPGLGAAQTTKMDGMKLSNDEPIQIESDQLQFRQQDKAATFTGNVKVVQGTTTLKAGEMVVHYTGESTDVTAGNADIEKIDVSNKVFLSSGTQQATADNGTFNLQKQVFVLQGDRVVLSEGQNVFVGCKLTVQMTSGEAKLESCGGRVQIQLDPKSQKKK</sequence>
<reference evidence="4 5" key="1">
    <citation type="submission" date="2021-03" db="EMBL/GenBank/DDBJ databases">
        <title>Genomic Encyclopedia of Type Strains, Phase IV (KMG-IV): sequencing the most valuable type-strain genomes for metagenomic binning, comparative biology and taxonomic classification.</title>
        <authorList>
            <person name="Goeker M."/>
        </authorList>
    </citation>
    <scope>NUCLEOTIDE SEQUENCE [LARGE SCALE GENOMIC DNA]</scope>
    <source>
        <strain evidence="4 5">DSM 21600</strain>
    </source>
</reference>
<dbReference type="Gene3D" id="2.60.450.10">
    <property type="entry name" value="Lipopolysaccharide (LPS) transport protein A like domain"/>
    <property type="match status" value="1"/>
</dbReference>
<evidence type="ECO:0000256" key="1">
    <source>
        <dbReference type="ARBA" id="ARBA00022729"/>
    </source>
</evidence>
<name>A0ABS4E014_9HYPH</name>
<feature type="signal peptide" evidence="2">
    <location>
        <begin position="1"/>
        <end position="23"/>
    </location>
</feature>
<gene>
    <name evidence="4" type="ORF">J2Z17_002724</name>
</gene>
<organism evidence="4 5">
    <name type="scientific">Rhizobium halophytocola</name>
    <dbReference type="NCBI Taxonomy" id="735519"/>
    <lineage>
        <taxon>Bacteria</taxon>
        <taxon>Pseudomonadati</taxon>
        <taxon>Pseudomonadota</taxon>
        <taxon>Alphaproteobacteria</taxon>
        <taxon>Hyphomicrobiales</taxon>
        <taxon>Rhizobiaceae</taxon>
        <taxon>Rhizobium/Agrobacterium group</taxon>
        <taxon>Rhizobium</taxon>
    </lineage>
</organism>
<accession>A0ABS4E014</accession>
<dbReference type="Proteomes" id="UP000759443">
    <property type="component" value="Unassembled WGS sequence"/>
</dbReference>
<dbReference type="PANTHER" id="PTHR36504">
    <property type="entry name" value="LIPOPOLYSACCHARIDE EXPORT SYSTEM PROTEIN LPTA"/>
    <property type="match status" value="1"/>
</dbReference>
<dbReference type="InterPro" id="IPR052037">
    <property type="entry name" value="LPS_export_LptA"/>
</dbReference>
<dbReference type="InterPro" id="IPR005653">
    <property type="entry name" value="OstA-like_N"/>
</dbReference>
<feature type="chain" id="PRO_5045756808" evidence="2">
    <location>
        <begin position="24"/>
        <end position="177"/>
    </location>
</feature>
<proteinExistence type="predicted"/>
<dbReference type="EMBL" id="JAGGJU010000007">
    <property type="protein sequence ID" value="MBP1851279.1"/>
    <property type="molecule type" value="Genomic_DNA"/>
</dbReference>
<comment type="caution">
    <text evidence="4">The sequence shown here is derived from an EMBL/GenBank/DDBJ whole genome shotgun (WGS) entry which is preliminary data.</text>
</comment>
<evidence type="ECO:0000256" key="2">
    <source>
        <dbReference type="SAM" id="SignalP"/>
    </source>
</evidence>
<evidence type="ECO:0000313" key="5">
    <source>
        <dbReference type="Proteomes" id="UP000759443"/>
    </source>
</evidence>
<keyword evidence="1 2" id="KW-0732">Signal</keyword>
<dbReference type="Pfam" id="PF03968">
    <property type="entry name" value="LptD_N"/>
    <property type="match status" value="1"/>
</dbReference>
<evidence type="ECO:0000313" key="4">
    <source>
        <dbReference type="EMBL" id="MBP1851279.1"/>
    </source>
</evidence>
<keyword evidence="5" id="KW-1185">Reference proteome</keyword>
<protein>
    <submittedName>
        <fullName evidence="4">Lipopolysaccharide export system protein LptA</fullName>
    </submittedName>
</protein>